<name>A0A166TUA3_9CLOT</name>
<evidence type="ECO:0000313" key="1">
    <source>
        <dbReference type="EMBL" id="OAA94101.1"/>
    </source>
</evidence>
<accession>A0A166TUA3</accession>
<evidence type="ECO:0000313" key="2">
    <source>
        <dbReference type="EMBL" id="OBR96663.1"/>
    </source>
</evidence>
<keyword evidence="4" id="KW-1185">Reference proteome</keyword>
<evidence type="ECO:0000313" key="4">
    <source>
        <dbReference type="Proteomes" id="UP000093694"/>
    </source>
</evidence>
<comment type="caution">
    <text evidence="1">The sequence shown here is derived from an EMBL/GenBank/DDBJ whole genome shotgun (WGS) entry which is preliminary data.</text>
</comment>
<dbReference type="EMBL" id="LROR01000032">
    <property type="protein sequence ID" value="OBR96663.1"/>
    <property type="molecule type" value="Genomic_DNA"/>
</dbReference>
<dbReference type="Proteomes" id="UP000093694">
    <property type="component" value="Unassembled WGS sequence"/>
</dbReference>
<dbReference type="EMBL" id="LITQ01000008">
    <property type="protein sequence ID" value="OAA94101.1"/>
    <property type="molecule type" value="Genomic_DNA"/>
</dbReference>
<dbReference type="PATRIC" id="fig|1705578.3.peg.3666"/>
<reference evidence="2 4" key="2">
    <citation type="journal article" date="2016" name="Front. Microbiol.">
        <title>Industrial Acetogenic Biocatalysts: A Comparative Metabolic and Genomic Analysis.</title>
        <authorList>
            <person name="Bengelsdorf F."/>
            <person name="Poehlein A."/>
            <person name="Sonja S."/>
            <person name="Erz C."/>
            <person name="Hummel T."/>
            <person name="Hoffmeister S."/>
            <person name="Daniel R."/>
            <person name="Durre P."/>
        </authorList>
    </citation>
    <scope>NUCLEOTIDE SEQUENCE [LARGE SCALE GENOMIC DNA]</scope>
    <source>
        <strain evidence="2 4">PTA-10522</strain>
    </source>
</reference>
<proteinExistence type="predicted"/>
<dbReference type="RefSeq" id="WP_063600489.1">
    <property type="nucleotide sequence ID" value="NZ_LITQ01000008.1"/>
</dbReference>
<dbReference type="Proteomes" id="UP000077384">
    <property type="component" value="Unassembled WGS sequence"/>
</dbReference>
<reference evidence="1 3" key="1">
    <citation type="journal article" date="2015" name="Biotechnol. Bioeng.">
        <title>Genome sequence and phenotypic characterization of Caulobacter segnis.</title>
        <authorList>
            <person name="Patel S."/>
            <person name="Fletcher B."/>
            <person name="Scott D.C."/>
            <person name="Ely B."/>
        </authorList>
    </citation>
    <scope>NUCLEOTIDE SEQUENCE [LARGE SCALE GENOMIC DNA]</scope>
    <source>
        <strain evidence="1 3">PS02</strain>
    </source>
</reference>
<evidence type="ECO:0000313" key="3">
    <source>
        <dbReference type="Proteomes" id="UP000077384"/>
    </source>
</evidence>
<protein>
    <submittedName>
        <fullName evidence="1">Uncharacterized protein</fullName>
    </submittedName>
</protein>
<gene>
    <name evidence="2" type="ORF">CLCOS_08250</name>
    <name evidence="1" type="ORF">WX73_03671</name>
</gene>
<dbReference type="AlphaFoldDB" id="A0A166TUA3"/>
<sequence length="59" mass="7122">MKKKELNERQLNTLRKLIYNHIHEFLTDKVKANKTFEKIKKYGIKTMPEAVALYKENRS</sequence>
<organism evidence="1 3">
    <name type="scientific">Clostridium coskatii</name>
    <dbReference type="NCBI Taxonomy" id="1705578"/>
    <lineage>
        <taxon>Bacteria</taxon>
        <taxon>Bacillati</taxon>
        <taxon>Bacillota</taxon>
        <taxon>Clostridia</taxon>
        <taxon>Eubacteriales</taxon>
        <taxon>Clostridiaceae</taxon>
        <taxon>Clostridium</taxon>
    </lineage>
</organism>